<evidence type="ECO:0000313" key="2">
    <source>
        <dbReference type="WBParaSite" id="PTRK_0000064200.1"/>
    </source>
</evidence>
<reference evidence="2" key="1">
    <citation type="submission" date="2017-02" db="UniProtKB">
        <authorList>
            <consortium name="WormBaseParasite"/>
        </authorList>
    </citation>
    <scope>IDENTIFICATION</scope>
</reference>
<organism evidence="1 2">
    <name type="scientific">Parastrongyloides trichosuri</name>
    <name type="common">Possum-specific nematode worm</name>
    <dbReference type="NCBI Taxonomy" id="131310"/>
    <lineage>
        <taxon>Eukaryota</taxon>
        <taxon>Metazoa</taxon>
        <taxon>Ecdysozoa</taxon>
        <taxon>Nematoda</taxon>
        <taxon>Chromadorea</taxon>
        <taxon>Rhabditida</taxon>
        <taxon>Tylenchina</taxon>
        <taxon>Panagrolaimomorpha</taxon>
        <taxon>Strongyloidoidea</taxon>
        <taxon>Strongyloididae</taxon>
        <taxon>Parastrongyloides</taxon>
    </lineage>
</organism>
<dbReference type="WBParaSite" id="PTRK_0000064200.1">
    <property type="protein sequence ID" value="PTRK_0000064200.1"/>
    <property type="gene ID" value="PTRK_0000064200"/>
</dbReference>
<keyword evidence="1" id="KW-1185">Reference proteome</keyword>
<name>A0A0N4Z1H5_PARTI</name>
<dbReference type="Proteomes" id="UP000038045">
    <property type="component" value="Unplaced"/>
</dbReference>
<dbReference type="AlphaFoldDB" id="A0A0N4Z1H5"/>
<accession>A0A0N4Z1H5</accession>
<proteinExistence type="predicted"/>
<evidence type="ECO:0000313" key="1">
    <source>
        <dbReference type="Proteomes" id="UP000038045"/>
    </source>
</evidence>
<sequence length="511" mass="54031">MLVQPAEDFVVPLQAVGRLQHPVVLVGEEDQAALDPAPLQGGEGRQALRGRDAEVEVALDHQHRLPPVLHVVGRVELLIALRVLPRRAALLPLGAVEHAVMVDQALERAVPVTGNPVDHEAAVAGTQRTGLVTVEEGILRLGEGPALLQVFQRAVAPVLADGVGELLTVAGRAVEIDHHHRIARARIGLGVPAVGPAVAERALRPAVDQEGDRVFLALDIVGGLDDVAVDRLVVPAGEAELFGLAEGLGRQLRVHVRQATRHLTAAIGLEEQVAGRGQGVDRHDEARGRLLEGADVAFACQRRHHPVARVDGEQASLTDIARRRIEGVPVLRPLQRIGRTVPVGRDLARLAGGDVAQEDRIFVGLEARTGHGAVGQGLAVGREDRAGVPGRVGVGQIGQLAGRRDGDAVEVEVRAPGLAVPGLARREDQRLPVRGEGELALVAERLGRGVAVEAFRDPDRLAARLAVGADRLDEQVVLGVVVPRIPVTHEHAVIDLAGRLALGLGLAARDR</sequence>
<protein>
    <submittedName>
        <fullName evidence="2">LigA</fullName>
    </submittedName>
</protein>